<evidence type="ECO:0000313" key="1">
    <source>
        <dbReference type="EMBL" id="ARU50148.1"/>
    </source>
</evidence>
<organism evidence="1 2">
    <name type="scientific">Cellulosimicrobium cellulans</name>
    <name type="common">Arthrobacter luteus</name>
    <dbReference type="NCBI Taxonomy" id="1710"/>
    <lineage>
        <taxon>Bacteria</taxon>
        <taxon>Bacillati</taxon>
        <taxon>Actinomycetota</taxon>
        <taxon>Actinomycetes</taxon>
        <taxon>Micrococcales</taxon>
        <taxon>Promicromonosporaceae</taxon>
        <taxon>Cellulosimicrobium</taxon>
    </lineage>
</organism>
<reference evidence="1 2" key="1">
    <citation type="submission" date="2017-05" db="EMBL/GenBank/DDBJ databases">
        <authorList>
            <person name="Song R."/>
            <person name="Chenine A.L."/>
            <person name="Ruprecht R.M."/>
        </authorList>
    </citation>
    <scope>NUCLEOTIDE SEQUENCE [LARGE SCALE GENOMIC DNA]</scope>
    <source>
        <strain evidence="1 2">PSBB019</strain>
    </source>
</reference>
<dbReference type="Proteomes" id="UP000196228">
    <property type="component" value="Chromosome"/>
</dbReference>
<accession>A0A1Y0HPV8</accession>
<dbReference type="KEGG" id="cceu:CBR64_00075"/>
<protein>
    <submittedName>
        <fullName evidence="1">Uncharacterized protein</fullName>
    </submittedName>
</protein>
<evidence type="ECO:0000313" key="2">
    <source>
        <dbReference type="Proteomes" id="UP000196228"/>
    </source>
</evidence>
<name>A0A1Y0HPV8_CELCE</name>
<sequence length="386" mass="41774">MSVSTAPWDARARTVLPWPLTYVHYLYAVPVGAADAIPLEMNTATLTYDEGRNPYVQLTAGIKVPEDQAVLDALDPRAGTRLHLFVGYRYDDGTEDVHLVADLLLDERVVRRPQDDVTLTAYSDELTVQRRKIFRSPYPPLFAGMRVVAAINAVLASTLGGIPNLLVDDSLLAFDLLDDDVVAINAWGTRTDPWVYVSELADSIDAWLYHDGIDTWYLLEQPAEVGPATLALSVGPGGTIAGSQTALTVDGFGNVVIVRLEWVDAVSGESRFSEGWAEVATGPYGTATVGEVVVTVVQSQGYSRSSLKASAVAAARVRRTISRGRQMSVEAAAAAYWLRPGHTITVQLPTGPQERHLVSSVTFDLPSGTMHVRTRVPVDVTITTGE</sequence>
<dbReference type="EMBL" id="CP021383">
    <property type="protein sequence ID" value="ARU50148.1"/>
    <property type="molecule type" value="Genomic_DNA"/>
</dbReference>
<gene>
    <name evidence="1" type="ORF">CBR64_00075</name>
</gene>
<dbReference type="OrthoDB" id="5165480at2"/>
<dbReference type="RefSeq" id="WP_087469239.1">
    <property type="nucleotide sequence ID" value="NZ_CP021383.1"/>
</dbReference>
<dbReference type="AlphaFoldDB" id="A0A1Y0HPV8"/>
<proteinExistence type="predicted"/>